<sequence>MCEQVLSDTLDGKIQINLLLNWLVNETLEDATFNELRNNKCLQSDFVSYFLNFIHDIQAFTNKSVEIPQKVSTPKRIERFIITHDENNCETPSVKRRSALFENGTPHSQMDVCSFIHSRDYEENDNVSPNNSFYLGVSPLLDDINFNCDSKNETKFSNNMLFGTIHNRVYFASKVLQSQISILSMLDKSTLRLLIENKRLKNFTSSSFISRLLQIHEDKPDKTSEILEHIQSNVCFISDTDNRDNFPNDPSFHAFRKQRDLFYEIIRIWENNHLQDEWNYVVALGGKIKALLNMHSDVINLVHFARLFKAQLLMNTCGKHEDTFQENAVSESQLSFLSSIPNVDTEKLLRLKSRIVSKQSENSINSTPIFSGYQEFYRDFILVAANHIFNRHLNDALISEIIDLNNTKFSSDFDDNGGSVDSSTQNAYTLCIKSLRILAKFLGFLESLPYKSDNIQLSQNVVSCQIRIRNEIQPGLNLKAIINNSISNKSLIVTIPWIIKYFSMLDHITLRLSYFEEILNMLFEIYYFHLNKLTSNSKHNYKQKNIFLVKLCLGWLFELPHFPEDSYYKFLSQKLLLSKLTKVQINNSSETIFLDELDLVDQNALYICCPYLQDIKKILSDSINTLNNPNVTIKHITPLTAVESPTDLSNRRIQLQLEEAFFNGQPVSIRKTVEFISERVASSCVKQVCNEIVPNFKKKVLADLKSLFSLFNVPDDINSDHEEFSKIKAMITTETSRLANSSLNALREHIDKELKSFSNARIASAVDSLLAMDVLTQTKDVCVSIATRLCRERVQQWINSHVNLGIFSKDFDTEVRHFLASNSSKQSKHKPIFALPIYGKDLKHNPDALSGADLVEHVRNYCWTVLEKPGNLTVDMIMELLKLIRQSINERCDLNDCILILINRMLVDFLILIIGNRGDIVQESDVMMSFCSIWKQKNCQIDDLFKTLICFRNIHVISHSLNVSISWKSFEKFLKILLEEKLLTCDLLEAQIVAIDKDKLDEVTLKDLDACVQAVMNVDLKTGESSSR</sequence>
<dbReference type="PANTHER" id="PTHR28678:SF1">
    <property type="entry name" value="CODANIN-1"/>
    <property type="match status" value="1"/>
</dbReference>
<protein>
    <recommendedName>
        <fullName evidence="1">Codanin-1 C-terminal domain-containing protein</fullName>
    </recommendedName>
</protein>
<comment type="caution">
    <text evidence="2">The sequence shown here is derived from an EMBL/GenBank/DDBJ whole genome shotgun (WGS) entry which is preliminary data.</text>
</comment>
<dbReference type="Pfam" id="PF15296">
    <property type="entry name" value="Codanin-1_C"/>
    <property type="match status" value="1"/>
</dbReference>
<dbReference type="InterPro" id="IPR028171">
    <property type="entry name" value="Codanin-1_C"/>
</dbReference>
<dbReference type="GO" id="GO:0005634">
    <property type="term" value="C:nucleus"/>
    <property type="evidence" value="ECO:0007669"/>
    <property type="project" value="TreeGrafter"/>
</dbReference>
<gene>
    <name evidence="2" type="ORF">ILUMI_01609</name>
</gene>
<dbReference type="OrthoDB" id="20982at2759"/>
<dbReference type="AlphaFoldDB" id="A0A8K0DJB6"/>
<evidence type="ECO:0000313" key="2">
    <source>
        <dbReference type="EMBL" id="KAF2904562.1"/>
    </source>
</evidence>
<accession>A0A8K0DJB6</accession>
<keyword evidence="3" id="KW-1185">Reference proteome</keyword>
<proteinExistence type="predicted"/>
<dbReference type="Proteomes" id="UP000801492">
    <property type="component" value="Unassembled WGS sequence"/>
</dbReference>
<dbReference type="InterPro" id="IPR040031">
    <property type="entry name" value="Codanin-1"/>
</dbReference>
<organism evidence="2 3">
    <name type="scientific">Ignelater luminosus</name>
    <name type="common">Cucubano</name>
    <name type="synonym">Pyrophorus luminosus</name>
    <dbReference type="NCBI Taxonomy" id="2038154"/>
    <lineage>
        <taxon>Eukaryota</taxon>
        <taxon>Metazoa</taxon>
        <taxon>Ecdysozoa</taxon>
        <taxon>Arthropoda</taxon>
        <taxon>Hexapoda</taxon>
        <taxon>Insecta</taxon>
        <taxon>Pterygota</taxon>
        <taxon>Neoptera</taxon>
        <taxon>Endopterygota</taxon>
        <taxon>Coleoptera</taxon>
        <taxon>Polyphaga</taxon>
        <taxon>Elateriformia</taxon>
        <taxon>Elateroidea</taxon>
        <taxon>Elateridae</taxon>
        <taxon>Agrypninae</taxon>
        <taxon>Pyrophorini</taxon>
        <taxon>Ignelater</taxon>
    </lineage>
</organism>
<dbReference type="PANTHER" id="PTHR28678">
    <property type="entry name" value="CODANIN-1"/>
    <property type="match status" value="1"/>
</dbReference>
<evidence type="ECO:0000313" key="3">
    <source>
        <dbReference type="Proteomes" id="UP000801492"/>
    </source>
</evidence>
<name>A0A8K0DJB6_IGNLU</name>
<feature type="domain" description="Codanin-1 C-terminal" evidence="1">
    <location>
        <begin position="595"/>
        <end position="705"/>
    </location>
</feature>
<reference evidence="2" key="1">
    <citation type="submission" date="2019-08" db="EMBL/GenBank/DDBJ databases">
        <title>The genome of the North American firefly Photinus pyralis.</title>
        <authorList>
            <consortium name="Photinus pyralis genome working group"/>
            <person name="Fallon T.R."/>
            <person name="Sander Lower S.E."/>
            <person name="Weng J.-K."/>
        </authorList>
    </citation>
    <scope>NUCLEOTIDE SEQUENCE</scope>
    <source>
        <strain evidence="2">TRF0915ILg1</strain>
        <tissue evidence="2">Whole body</tissue>
    </source>
</reference>
<evidence type="ECO:0000259" key="1">
    <source>
        <dbReference type="Pfam" id="PF15296"/>
    </source>
</evidence>
<dbReference type="GO" id="GO:0006325">
    <property type="term" value="P:chromatin organization"/>
    <property type="evidence" value="ECO:0007669"/>
    <property type="project" value="TreeGrafter"/>
</dbReference>
<dbReference type="EMBL" id="VTPC01000736">
    <property type="protein sequence ID" value="KAF2904562.1"/>
    <property type="molecule type" value="Genomic_DNA"/>
</dbReference>